<dbReference type="Proteomes" id="UP000636505">
    <property type="component" value="Unassembled WGS sequence"/>
</dbReference>
<evidence type="ECO:0000313" key="2">
    <source>
        <dbReference type="Proteomes" id="UP000636505"/>
    </source>
</evidence>
<comment type="caution">
    <text evidence="1">The sequence shown here is derived from an EMBL/GenBank/DDBJ whole genome shotgun (WGS) entry which is preliminary data.</text>
</comment>
<evidence type="ECO:0000313" key="1">
    <source>
        <dbReference type="EMBL" id="MBE9078797.1"/>
    </source>
</evidence>
<sequence>MQVLQGRYTESLSSSKGKLKAMHLETSQGLKRIQLPKPLRAIAHEELAVGDIVRVWAESEKKGLQAVQIVPLSPKARITYDAKLAKKSNKSAPKVQICQKKNCCKRGGTALWQAFESTLAEQPSSLKLEASGCLGGCKHGPNIRILPKNVKYRNVEPSQVEEIIQRHSPTSALQTPAHASD</sequence>
<name>A0A8J7A830_9CYAN</name>
<dbReference type="SUPFAM" id="SSF52833">
    <property type="entry name" value="Thioredoxin-like"/>
    <property type="match status" value="1"/>
</dbReference>
<dbReference type="Gene3D" id="3.40.30.10">
    <property type="entry name" value="Glutaredoxin"/>
    <property type="match status" value="1"/>
</dbReference>
<dbReference type="EMBL" id="JADEXG010000040">
    <property type="protein sequence ID" value="MBE9078797.1"/>
    <property type="molecule type" value="Genomic_DNA"/>
</dbReference>
<reference evidence="1" key="1">
    <citation type="submission" date="2020-10" db="EMBL/GenBank/DDBJ databases">
        <authorList>
            <person name="Castelo-Branco R."/>
            <person name="Eusebio N."/>
            <person name="Adriana R."/>
            <person name="Vieira A."/>
            <person name="Brugerolle De Fraissinette N."/>
            <person name="Rezende De Castro R."/>
            <person name="Schneider M.P."/>
            <person name="Vasconcelos V."/>
            <person name="Leao P.N."/>
        </authorList>
    </citation>
    <scope>NUCLEOTIDE SEQUENCE</scope>
    <source>
        <strain evidence="1">LEGE 07310</strain>
    </source>
</reference>
<dbReference type="RefSeq" id="WP_193909005.1">
    <property type="nucleotide sequence ID" value="NZ_JADEXG010000040.1"/>
</dbReference>
<proteinExistence type="predicted"/>
<gene>
    <name evidence="1" type="ORF">IQ241_16085</name>
</gene>
<dbReference type="Pfam" id="PF01257">
    <property type="entry name" value="2Fe-2S_thioredx"/>
    <property type="match status" value="1"/>
</dbReference>
<protein>
    <submittedName>
        <fullName evidence="1">(2Fe-2S) ferredoxin domain-containing protein</fullName>
    </submittedName>
</protein>
<keyword evidence="2" id="KW-1185">Reference proteome</keyword>
<organism evidence="1 2">
    <name type="scientific">Vasconcelosia minhoensis LEGE 07310</name>
    <dbReference type="NCBI Taxonomy" id="915328"/>
    <lineage>
        <taxon>Bacteria</taxon>
        <taxon>Bacillati</taxon>
        <taxon>Cyanobacteriota</taxon>
        <taxon>Cyanophyceae</taxon>
        <taxon>Nodosilineales</taxon>
        <taxon>Cymatolegaceae</taxon>
        <taxon>Vasconcelosia</taxon>
        <taxon>Vasconcelosia minhoensis</taxon>
    </lineage>
</organism>
<accession>A0A8J7A830</accession>
<dbReference type="CDD" id="cd02980">
    <property type="entry name" value="TRX_Fd_family"/>
    <property type="match status" value="1"/>
</dbReference>
<dbReference type="AlphaFoldDB" id="A0A8J7A830"/>
<dbReference type="InterPro" id="IPR036249">
    <property type="entry name" value="Thioredoxin-like_sf"/>
</dbReference>